<protein>
    <submittedName>
        <fullName evidence="1">Uncharacterized protein</fullName>
    </submittedName>
</protein>
<geneLocation type="plasmid" evidence="1 2">
    <name>pMNOD04</name>
</geneLocation>
<dbReference type="Proteomes" id="UP000008207">
    <property type="component" value="Plasmid pMNOD04"/>
</dbReference>
<dbReference type="EMBL" id="CP001353">
    <property type="protein sequence ID" value="ACL63281.1"/>
    <property type="molecule type" value="Genomic_DNA"/>
</dbReference>
<sequence>MNEEFLQQADTIIRRYLAAGRTGPQTVENVCIEVHPLTCRAIPSGASYTKPTRMSGKRRPPADAIASRFVFEEPDDCWTARIVVITRGGQIWCRYVDEIECHEGIRTDDEVRALFLAWLQSV</sequence>
<dbReference type="HOGENOM" id="CLU_2024003_0_0_5"/>
<evidence type="ECO:0000313" key="1">
    <source>
        <dbReference type="EMBL" id="ACL63281.1"/>
    </source>
</evidence>
<dbReference type="AlphaFoldDB" id="B8IXZ1"/>
<dbReference type="KEGG" id="mno:Mnod_7687"/>
<accession>B8IXZ1</accession>
<proteinExistence type="predicted"/>
<keyword evidence="2" id="KW-1185">Reference proteome</keyword>
<name>B8IXZ1_METNO</name>
<dbReference type="RefSeq" id="WP_015926838.1">
    <property type="nucleotide sequence ID" value="NC_011895.1"/>
</dbReference>
<keyword evidence="1" id="KW-0614">Plasmid</keyword>
<gene>
    <name evidence="1" type="ordered locus">Mnod_7687</name>
</gene>
<organism evidence="1 2">
    <name type="scientific">Methylobacterium nodulans (strain LMG 21967 / CNCM I-2342 / ORS 2060)</name>
    <dbReference type="NCBI Taxonomy" id="460265"/>
    <lineage>
        <taxon>Bacteria</taxon>
        <taxon>Pseudomonadati</taxon>
        <taxon>Pseudomonadota</taxon>
        <taxon>Alphaproteobacteria</taxon>
        <taxon>Hyphomicrobiales</taxon>
        <taxon>Methylobacteriaceae</taxon>
        <taxon>Methylobacterium</taxon>
    </lineage>
</organism>
<reference evidence="2" key="1">
    <citation type="submission" date="2009-01" db="EMBL/GenBank/DDBJ databases">
        <title>Complete sequence of plasmid 4 of Methylobacterium nodulans ORS 2060.</title>
        <authorList>
            <consortium name="US DOE Joint Genome Institute"/>
            <person name="Lucas S."/>
            <person name="Copeland A."/>
            <person name="Lapidus A."/>
            <person name="Glavina del Rio T."/>
            <person name="Dalin E."/>
            <person name="Tice H."/>
            <person name="Bruce D."/>
            <person name="Goodwin L."/>
            <person name="Pitluck S."/>
            <person name="Sims D."/>
            <person name="Brettin T."/>
            <person name="Detter J.C."/>
            <person name="Han C."/>
            <person name="Larimer F."/>
            <person name="Land M."/>
            <person name="Hauser L."/>
            <person name="Kyrpides N."/>
            <person name="Ivanova N."/>
            <person name="Marx C.J."/>
            <person name="Richardson P."/>
        </authorList>
    </citation>
    <scope>NUCLEOTIDE SEQUENCE [LARGE SCALE GENOMIC DNA]</scope>
    <source>
        <strain evidence="2">LMG 21967 / CNCM I-2342 / ORS 2060</strain>
        <plasmid evidence="2">Plasmid pMNOD04</plasmid>
    </source>
</reference>
<evidence type="ECO:0000313" key="2">
    <source>
        <dbReference type="Proteomes" id="UP000008207"/>
    </source>
</evidence>